<dbReference type="CDD" id="cd06989">
    <property type="entry name" value="cupin_DRT102"/>
    <property type="match status" value="1"/>
</dbReference>
<evidence type="ECO:0000313" key="3">
    <source>
        <dbReference type="EMBL" id="GAA3543498.1"/>
    </source>
</evidence>
<evidence type="ECO:0000259" key="2">
    <source>
        <dbReference type="Pfam" id="PF12973"/>
    </source>
</evidence>
<dbReference type="InterPro" id="IPR025979">
    <property type="entry name" value="ChrR-like_cupin_dom"/>
</dbReference>
<keyword evidence="4" id="KW-1185">Reference proteome</keyword>
<dbReference type="InterPro" id="IPR011051">
    <property type="entry name" value="RmlC_Cupin_sf"/>
</dbReference>
<dbReference type="EMBL" id="BAABCX010000003">
    <property type="protein sequence ID" value="GAA3543498.1"/>
    <property type="molecule type" value="Genomic_DNA"/>
</dbReference>
<keyword evidence="1" id="KW-0732">Signal</keyword>
<dbReference type="SUPFAM" id="SSF51182">
    <property type="entry name" value="RmlC-like cupins"/>
    <property type="match status" value="1"/>
</dbReference>
<feature type="chain" id="PRO_5045906971" evidence="1">
    <location>
        <begin position="23"/>
        <end position="160"/>
    </location>
</feature>
<reference evidence="4" key="1">
    <citation type="journal article" date="2019" name="Int. J. Syst. Evol. Microbiol.">
        <title>The Global Catalogue of Microorganisms (GCM) 10K type strain sequencing project: providing services to taxonomists for standard genome sequencing and annotation.</title>
        <authorList>
            <consortium name="The Broad Institute Genomics Platform"/>
            <consortium name="The Broad Institute Genome Sequencing Center for Infectious Disease"/>
            <person name="Wu L."/>
            <person name="Ma J."/>
        </authorList>
    </citation>
    <scope>NUCLEOTIDE SEQUENCE [LARGE SCALE GENOMIC DNA]</scope>
    <source>
        <strain evidence="4">JCM 17110</strain>
    </source>
</reference>
<dbReference type="Pfam" id="PF12973">
    <property type="entry name" value="Cupin_7"/>
    <property type="match status" value="1"/>
</dbReference>
<feature type="domain" description="ChrR-like cupin" evidence="2">
    <location>
        <begin position="32"/>
        <end position="146"/>
    </location>
</feature>
<proteinExistence type="predicted"/>
<evidence type="ECO:0000256" key="1">
    <source>
        <dbReference type="SAM" id="SignalP"/>
    </source>
</evidence>
<accession>A0ABP6W242</accession>
<comment type="caution">
    <text evidence="3">The sequence shown here is derived from an EMBL/GenBank/DDBJ whole genome shotgun (WGS) entry which is preliminary data.</text>
</comment>
<gene>
    <name evidence="3" type="ORF">GCM10022394_24360</name>
</gene>
<organism evidence="3 4">
    <name type="scientific">Zobellella aerophila</name>
    <dbReference type="NCBI Taxonomy" id="870480"/>
    <lineage>
        <taxon>Bacteria</taxon>
        <taxon>Pseudomonadati</taxon>
        <taxon>Pseudomonadota</taxon>
        <taxon>Gammaproteobacteria</taxon>
        <taxon>Aeromonadales</taxon>
        <taxon>Aeromonadaceae</taxon>
        <taxon>Zobellella</taxon>
    </lineage>
</organism>
<protein>
    <submittedName>
        <fullName evidence="3">Cupin domain-containing protein</fullName>
    </submittedName>
</protein>
<dbReference type="RefSeq" id="WP_344958381.1">
    <property type="nucleotide sequence ID" value="NZ_BAABCX010000003.1"/>
</dbReference>
<sequence>MKFRTALAGCLVSATVPMLALAVELPDPGPGQHLLYQPDQMSWQDGPASLPAGSRFVVLEGNPAEPGIFTLRLLLPDGYRVPLHSHPGVERVTVLSGIFYLGMDDSQAKENAQRLPAGSYTAMPPAMRHYAIAEGETVVQLTSVGPWEVNYVNPADDPRQ</sequence>
<dbReference type="InterPro" id="IPR014710">
    <property type="entry name" value="RmlC-like_jellyroll"/>
</dbReference>
<dbReference type="Gene3D" id="2.60.120.10">
    <property type="entry name" value="Jelly Rolls"/>
    <property type="match status" value="1"/>
</dbReference>
<dbReference type="Proteomes" id="UP001500795">
    <property type="component" value="Unassembled WGS sequence"/>
</dbReference>
<feature type="signal peptide" evidence="1">
    <location>
        <begin position="1"/>
        <end position="22"/>
    </location>
</feature>
<evidence type="ECO:0000313" key="4">
    <source>
        <dbReference type="Proteomes" id="UP001500795"/>
    </source>
</evidence>
<name>A0ABP6W242_9GAMM</name>